<evidence type="ECO:0000313" key="3">
    <source>
        <dbReference type="Proteomes" id="UP000009340"/>
    </source>
</evidence>
<feature type="transmembrane region" description="Helical" evidence="1">
    <location>
        <begin position="69"/>
        <end position="87"/>
    </location>
</feature>
<dbReference type="AlphaFoldDB" id="K8A956"/>
<feature type="transmembrane region" description="Helical" evidence="1">
    <location>
        <begin position="131"/>
        <end position="157"/>
    </location>
</feature>
<sequence>MNSGYFIWLKNTFRWGYRLSIKQLFRFIFYSALAYCLLTGVLLVAFQIIARTPLINYLTVDDVMTTVTWGGRTIQALVGIPVALNAIKTFIWLFTTAPHGLTAIPATTPTPPITPERTTDRMIQPSRHRTLLITVAKGIAAIPTVVQAGILTAVAAINA</sequence>
<evidence type="ECO:0000313" key="2">
    <source>
        <dbReference type="EMBL" id="CCJ72299.1"/>
    </source>
</evidence>
<dbReference type="RefSeq" id="WP_007670840.1">
    <property type="nucleotide sequence ID" value="NZ_CAKW01000063.1"/>
</dbReference>
<gene>
    <name evidence="2" type="ORF">BN137_1664</name>
</gene>
<accession>K8A956</accession>
<feature type="transmembrane region" description="Helical" evidence="1">
    <location>
        <begin position="27"/>
        <end position="49"/>
    </location>
</feature>
<organism evidence="2 3">
    <name type="scientific">Cronobacter condimenti 1330</name>
    <dbReference type="NCBI Taxonomy" id="1073999"/>
    <lineage>
        <taxon>Bacteria</taxon>
        <taxon>Pseudomonadati</taxon>
        <taxon>Pseudomonadota</taxon>
        <taxon>Gammaproteobacteria</taxon>
        <taxon>Enterobacterales</taxon>
        <taxon>Enterobacteriaceae</taxon>
        <taxon>Cronobacter</taxon>
    </lineage>
</organism>
<comment type="caution">
    <text evidence="2">The sequence shown here is derived from an EMBL/GenBank/DDBJ whole genome shotgun (WGS) entry which is preliminary data.</text>
</comment>
<evidence type="ECO:0000256" key="1">
    <source>
        <dbReference type="SAM" id="Phobius"/>
    </source>
</evidence>
<dbReference type="EMBL" id="CAKW01000063">
    <property type="protein sequence ID" value="CCJ72299.1"/>
    <property type="molecule type" value="Genomic_DNA"/>
</dbReference>
<keyword evidence="1" id="KW-0812">Transmembrane</keyword>
<proteinExistence type="predicted"/>
<name>K8A956_9ENTR</name>
<protein>
    <submittedName>
        <fullName evidence="2">Uncharacterized protein</fullName>
    </submittedName>
</protein>
<reference evidence="2" key="1">
    <citation type="submission" date="2012-07" db="EMBL/GenBank/DDBJ databases">
        <authorList>
            <person name="Cummings C."/>
        </authorList>
    </citation>
    <scope>NUCLEOTIDE SEQUENCE</scope>
    <source>
        <strain evidence="2">1330</strain>
    </source>
</reference>
<keyword evidence="1" id="KW-0472">Membrane</keyword>
<keyword evidence="1" id="KW-1133">Transmembrane helix</keyword>
<dbReference type="Proteomes" id="UP000009340">
    <property type="component" value="Unassembled WGS sequence"/>
</dbReference>
<dbReference type="eggNOG" id="ENOG502ZGW4">
    <property type="taxonomic scope" value="Bacteria"/>
</dbReference>